<reference evidence="1 2" key="1">
    <citation type="submission" date="2015-01" db="EMBL/GenBank/DDBJ databases">
        <title>The Genome Sequence of Ochroconis gallopava CBS43764.</title>
        <authorList>
            <consortium name="The Broad Institute Genomics Platform"/>
            <person name="Cuomo C."/>
            <person name="de Hoog S."/>
            <person name="Gorbushina A."/>
            <person name="Stielow B."/>
            <person name="Teixiera M."/>
            <person name="Abouelleil A."/>
            <person name="Chapman S.B."/>
            <person name="Priest M."/>
            <person name="Young S.K."/>
            <person name="Wortman J."/>
            <person name="Nusbaum C."/>
            <person name="Birren B."/>
        </authorList>
    </citation>
    <scope>NUCLEOTIDE SEQUENCE [LARGE SCALE GENOMIC DNA]</scope>
    <source>
        <strain evidence="1 2">CBS 43764</strain>
    </source>
</reference>
<dbReference type="Pfam" id="PF00067">
    <property type="entry name" value="p450"/>
    <property type="match status" value="1"/>
</dbReference>
<dbReference type="GO" id="GO:0005506">
    <property type="term" value="F:iron ion binding"/>
    <property type="evidence" value="ECO:0007669"/>
    <property type="project" value="InterPro"/>
</dbReference>
<dbReference type="CDD" id="cd11060">
    <property type="entry name" value="CYP57A1-like"/>
    <property type="match status" value="1"/>
</dbReference>
<dbReference type="InterPro" id="IPR050121">
    <property type="entry name" value="Cytochrome_P450_monoxygenase"/>
</dbReference>
<dbReference type="STRING" id="253628.A0A0D1XIC2"/>
<dbReference type="SUPFAM" id="SSF48264">
    <property type="entry name" value="Cytochrome P450"/>
    <property type="match status" value="1"/>
</dbReference>
<dbReference type="Proteomes" id="UP000053259">
    <property type="component" value="Unassembled WGS sequence"/>
</dbReference>
<gene>
    <name evidence="1" type="ORF">PV09_06543</name>
</gene>
<dbReference type="PANTHER" id="PTHR24305">
    <property type="entry name" value="CYTOCHROME P450"/>
    <property type="match status" value="1"/>
</dbReference>
<dbReference type="AlphaFoldDB" id="A0A0D1XIC2"/>
<dbReference type="GO" id="GO:0020037">
    <property type="term" value="F:heme binding"/>
    <property type="evidence" value="ECO:0007669"/>
    <property type="project" value="InterPro"/>
</dbReference>
<proteinExistence type="predicted"/>
<evidence type="ECO:0008006" key="3">
    <source>
        <dbReference type="Google" id="ProtNLM"/>
    </source>
</evidence>
<dbReference type="HOGENOM" id="CLU_001570_14_0_1"/>
<dbReference type="GeneID" id="27314516"/>
<dbReference type="GO" id="GO:0016705">
    <property type="term" value="F:oxidoreductase activity, acting on paired donors, with incorporation or reduction of molecular oxygen"/>
    <property type="evidence" value="ECO:0007669"/>
    <property type="project" value="InterPro"/>
</dbReference>
<name>A0A0D1XIC2_9PEZI</name>
<dbReference type="PRINTS" id="PR00385">
    <property type="entry name" value="P450"/>
</dbReference>
<dbReference type="Gene3D" id="1.10.630.10">
    <property type="entry name" value="Cytochrome P450"/>
    <property type="match status" value="1"/>
</dbReference>
<dbReference type="PANTHER" id="PTHR24305:SF168">
    <property type="entry name" value="P450, PUTATIVE (EUROFUNG)-RELATED"/>
    <property type="match status" value="1"/>
</dbReference>
<dbReference type="InterPro" id="IPR036396">
    <property type="entry name" value="Cyt_P450_sf"/>
</dbReference>
<dbReference type="InParanoid" id="A0A0D1XIC2"/>
<dbReference type="EMBL" id="KN847551">
    <property type="protein sequence ID" value="KIW02041.1"/>
    <property type="molecule type" value="Genomic_DNA"/>
</dbReference>
<dbReference type="RefSeq" id="XP_016211910.1">
    <property type="nucleotide sequence ID" value="XM_016360198.1"/>
</dbReference>
<organism evidence="1 2">
    <name type="scientific">Verruconis gallopava</name>
    <dbReference type="NCBI Taxonomy" id="253628"/>
    <lineage>
        <taxon>Eukaryota</taxon>
        <taxon>Fungi</taxon>
        <taxon>Dikarya</taxon>
        <taxon>Ascomycota</taxon>
        <taxon>Pezizomycotina</taxon>
        <taxon>Dothideomycetes</taxon>
        <taxon>Pleosporomycetidae</taxon>
        <taxon>Venturiales</taxon>
        <taxon>Sympoventuriaceae</taxon>
        <taxon>Verruconis</taxon>
    </lineage>
</organism>
<dbReference type="InterPro" id="IPR001128">
    <property type="entry name" value="Cyt_P450"/>
</dbReference>
<dbReference type="GO" id="GO:0004497">
    <property type="term" value="F:monooxygenase activity"/>
    <property type="evidence" value="ECO:0007669"/>
    <property type="project" value="InterPro"/>
</dbReference>
<dbReference type="VEuPathDB" id="FungiDB:PV09_06543"/>
<evidence type="ECO:0000313" key="1">
    <source>
        <dbReference type="EMBL" id="KIW02041.1"/>
    </source>
</evidence>
<keyword evidence="2" id="KW-1185">Reference proteome</keyword>
<protein>
    <recommendedName>
        <fullName evidence="3">Pisatin demethylase</fullName>
    </recommendedName>
</protein>
<accession>A0A0D1XIC2</accession>
<evidence type="ECO:0000313" key="2">
    <source>
        <dbReference type="Proteomes" id="UP000053259"/>
    </source>
</evidence>
<dbReference type="OrthoDB" id="3934656at2759"/>
<sequence length="500" mass="56415">MHLSSFLSLSPIVLPALFILKLIYSRTVQYRKLSHIPGPFLSGVSRWFFIKSTAKNTLHLDCATLCKKYGPLVRVDPNTLLTNDPELIRRMSAVRSPYTKGEWYALTALDIERNHIFSETNEERHSALRTRMASGYSGKELGNSYLEECIDNRLQDLFTLIRNKYTSVGGTFRPVDLCRIIQYFVVDAITDIAFREPFGMLLADDDVHGYISTQKELIPIFEWFGALPFLAKIVKTPFIAKHAMPKPTDKNGIGYMLGVAKSKVDQRFGPGKVVKDDMLGSFIKHGLDQKQCEIEAPLQVIAGTDTTVSSFRAISMYIISNPQVYAKVQAEIDAAGLTSTIITDAEARELPYLQACIKEGMRIFPPVTGLFSKRVPDGGDTIHGKFIPGGTEIAYAAWDFYKDPKIFGADADIFRPERWLEASEDQLAAMTRVTDLVFGYGKYQCLGKPIALLELGKALGEIFRRYDISLVNPLQPWKCYNRNGFFFQSDMFVRISERQK</sequence>